<dbReference type="AlphaFoldDB" id="A0A0R3UAP2"/>
<protein>
    <submittedName>
        <fullName evidence="3">H15 domain-containing protein</fullName>
    </submittedName>
</protein>
<keyword evidence="2" id="KW-1185">Reference proteome</keyword>
<dbReference type="Proteomes" id="UP000267029">
    <property type="component" value="Unassembled WGS sequence"/>
</dbReference>
<dbReference type="EMBL" id="UXSR01001162">
    <property type="protein sequence ID" value="VDD77988.1"/>
    <property type="molecule type" value="Genomic_DNA"/>
</dbReference>
<gene>
    <name evidence="1" type="ORF">MCOS_LOCUS3991</name>
</gene>
<dbReference type="WBParaSite" id="MCU_012131-RA">
    <property type="protein sequence ID" value="MCU_012131-RA"/>
    <property type="gene ID" value="MCU_012131"/>
</dbReference>
<proteinExistence type="predicted"/>
<evidence type="ECO:0000313" key="3">
    <source>
        <dbReference type="WBParaSite" id="MCU_012131-RA"/>
    </source>
</evidence>
<reference evidence="1 2" key="1">
    <citation type="submission" date="2018-10" db="EMBL/GenBank/DDBJ databases">
        <authorList>
            <consortium name="Pathogen Informatics"/>
        </authorList>
    </citation>
    <scope>NUCLEOTIDE SEQUENCE [LARGE SCALE GENOMIC DNA]</scope>
</reference>
<evidence type="ECO:0000313" key="2">
    <source>
        <dbReference type="Proteomes" id="UP000267029"/>
    </source>
</evidence>
<name>A0A0R3UAP2_MESCO</name>
<organism evidence="1 2">
    <name type="scientific">Mesocestoides corti</name>
    <name type="common">Flatworm</name>
    <dbReference type="NCBI Taxonomy" id="53468"/>
    <lineage>
        <taxon>Eukaryota</taxon>
        <taxon>Metazoa</taxon>
        <taxon>Spiralia</taxon>
        <taxon>Lophotrochozoa</taxon>
        <taxon>Platyhelminthes</taxon>
        <taxon>Cestoda</taxon>
        <taxon>Eucestoda</taxon>
        <taxon>Cyclophyllidea</taxon>
        <taxon>Mesocestoididae</taxon>
        <taxon>Mesocestoides</taxon>
    </lineage>
</organism>
<evidence type="ECO:0000313" key="1">
    <source>
        <dbReference type="EMBL" id="VDD77988.1"/>
    </source>
</evidence>
<sequence length="137" mass="14988">MSVDRFEESIIYTTNNNETIGDKPNFVVPPARVAPPKVAKKRAVARVIKKATKPRQIGAKTQILKKIRGKKGLPSKIKTVAAKRACGKVKCVNNCASSKIKVRAHATKKLHCKAAKGKTTAKVHLKKRVLATAAKRR</sequence>
<reference evidence="3" key="2">
    <citation type="submission" date="2019-11" db="UniProtKB">
        <authorList>
            <consortium name="WormBaseParasite"/>
        </authorList>
    </citation>
    <scope>IDENTIFICATION</scope>
</reference>
<accession>A0A0R3UAP2</accession>